<dbReference type="InterPro" id="IPR020846">
    <property type="entry name" value="MFS_dom"/>
</dbReference>
<evidence type="ECO:0000256" key="9">
    <source>
        <dbReference type="SAM" id="Phobius"/>
    </source>
</evidence>
<comment type="subcellular location">
    <subcellularLocation>
        <location evidence="1">Membrane</location>
        <topology evidence="1">Multi-pass membrane protein</topology>
    </subcellularLocation>
</comment>
<evidence type="ECO:0000256" key="6">
    <source>
        <dbReference type="ARBA" id="ARBA00023136"/>
    </source>
</evidence>
<dbReference type="InterPro" id="IPR005829">
    <property type="entry name" value="Sugar_transporter_CS"/>
</dbReference>
<feature type="transmembrane region" description="Helical" evidence="9">
    <location>
        <begin position="250"/>
        <end position="269"/>
    </location>
</feature>
<feature type="transmembrane region" description="Helical" evidence="9">
    <location>
        <begin position="461"/>
        <end position="489"/>
    </location>
</feature>
<evidence type="ECO:0000256" key="7">
    <source>
        <dbReference type="ARBA" id="ARBA00026248"/>
    </source>
</evidence>
<keyword evidence="6 9" id="KW-0472">Membrane</keyword>
<evidence type="ECO:0000313" key="11">
    <source>
        <dbReference type="EMBL" id="KAF5685152.1"/>
    </source>
</evidence>
<comment type="caution">
    <text evidence="11">The sequence shown here is derived from an EMBL/GenBank/DDBJ whole genome shotgun (WGS) entry which is preliminary data.</text>
</comment>
<evidence type="ECO:0000256" key="2">
    <source>
        <dbReference type="ARBA" id="ARBA00010992"/>
    </source>
</evidence>
<dbReference type="PROSITE" id="PS50850">
    <property type="entry name" value="MFS"/>
    <property type="match status" value="1"/>
</dbReference>
<feature type="transmembrane region" description="Helical" evidence="9">
    <location>
        <begin position="289"/>
        <end position="310"/>
    </location>
</feature>
<feature type="domain" description="Major facilitator superfamily (MFS) profile" evidence="10">
    <location>
        <begin position="115"/>
        <end position="558"/>
    </location>
</feature>
<keyword evidence="4 9" id="KW-0812">Transmembrane</keyword>
<reference evidence="11 12" key="2">
    <citation type="submission" date="2020-05" db="EMBL/GenBank/DDBJ databases">
        <title>Identification and distribution of gene clusters putatively required for synthesis of sphingolipid metabolism inhibitors in phylogenetically diverse species of the filamentous fungus Fusarium.</title>
        <authorList>
            <person name="Kim H.-S."/>
            <person name="Busman M."/>
            <person name="Brown D.W."/>
            <person name="Divon H."/>
            <person name="Uhlig S."/>
            <person name="Proctor R.H."/>
        </authorList>
    </citation>
    <scope>NUCLEOTIDE SEQUENCE [LARGE SCALE GENOMIC DNA]</scope>
    <source>
        <strain evidence="11 12">NRRL 25331</strain>
    </source>
</reference>
<dbReference type="PANTHER" id="PTHR48022">
    <property type="entry name" value="PLASTIDIC GLUCOSE TRANSPORTER 4"/>
    <property type="match status" value="1"/>
</dbReference>
<accession>A0A8H5UC22</accession>
<dbReference type="GO" id="GO:0005351">
    <property type="term" value="F:carbohydrate:proton symporter activity"/>
    <property type="evidence" value="ECO:0007669"/>
    <property type="project" value="TreeGrafter"/>
</dbReference>
<dbReference type="Pfam" id="PF00083">
    <property type="entry name" value="Sugar_tr"/>
    <property type="match status" value="1"/>
</dbReference>
<dbReference type="InterPro" id="IPR005828">
    <property type="entry name" value="MFS_sugar_transport-like"/>
</dbReference>
<keyword evidence="11" id="KW-0762">Sugar transport</keyword>
<dbReference type="AlphaFoldDB" id="A0A8H5UC22"/>
<feature type="transmembrane region" description="Helical" evidence="9">
    <location>
        <begin position="108"/>
        <end position="128"/>
    </location>
</feature>
<evidence type="ECO:0000256" key="3">
    <source>
        <dbReference type="ARBA" id="ARBA00022448"/>
    </source>
</evidence>
<evidence type="ECO:0000256" key="8">
    <source>
        <dbReference type="RuleBase" id="RU003346"/>
    </source>
</evidence>
<reference evidence="12" key="1">
    <citation type="journal article" date="2020" name="BMC Genomics">
        <title>Correction to: Identification and distribution of gene clusters required for synthesis of sphingolipid metabolism inhibitors in diverse species of the filamentous fungus Fusarium.</title>
        <authorList>
            <person name="Kim H.S."/>
            <person name="Lohmar J.M."/>
            <person name="Busman M."/>
            <person name="Brown D.W."/>
            <person name="Naumann T.A."/>
            <person name="Divon H.H."/>
            <person name="Lysoe E."/>
            <person name="Uhlig S."/>
            <person name="Proctor R.H."/>
        </authorList>
    </citation>
    <scope>NUCLEOTIDE SEQUENCE [LARGE SCALE GENOMIC DNA]</scope>
    <source>
        <strain evidence="12">NRRL 25331</strain>
    </source>
</reference>
<dbReference type="Gene3D" id="1.20.1250.20">
    <property type="entry name" value="MFS general substrate transporter like domains"/>
    <property type="match status" value="1"/>
</dbReference>
<evidence type="ECO:0000313" key="12">
    <source>
        <dbReference type="Proteomes" id="UP000572754"/>
    </source>
</evidence>
<evidence type="ECO:0000256" key="4">
    <source>
        <dbReference type="ARBA" id="ARBA00022692"/>
    </source>
</evidence>
<dbReference type="GO" id="GO:0000023">
    <property type="term" value="P:maltose metabolic process"/>
    <property type="evidence" value="ECO:0007669"/>
    <property type="project" value="UniProtKB-KW"/>
</dbReference>
<name>A0A8H5UC22_FUSCI</name>
<feature type="transmembrane region" description="Helical" evidence="9">
    <location>
        <begin position="191"/>
        <end position="210"/>
    </location>
</feature>
<feature type="transmembrane region" description="Helical" evidence="9">
    <location>
        <begin position="372"/>
        <end position="394"/>
    </location>
</feature>
<dbReference type="PANTHER" id="PTHR48022:SF5">
    <property type="entry name" value="ALPHA-GLUCOSIDES PERMEASE MPH2-RELATED"/>
    <property type="match status" value="1"/>
</dbReference>
<dbReference type="InterPro" id="IPR050360">
    <property type="entry name" value="MFS_Sugar_Transporters"/>
</dbReference>
<dbReference type="PROSITE" id="PS00217">
    <property type="entry name" value="SUGAR_TRANSPORT_2"/>
    <property type="match status" value="1"/>
</dbReference>
<dbReference type="Proteomes" id="UP000572754">
    <property type="component" value="Unassembled WGS sequence"/>
</dbReference>
<keyword evidence="3 8" id="KW-0813">Transport</keyword>
<dbReference type="InterPro" id="IPR003663">
    <property type="entry name" value="Sugar/inositol_transpt"/>
</dbReference>
<dbReference type="EMBL" id="JAAQPE010000115">
    <property type="protein sequence ID" value="KAF5685152.1"/>
    <property type="molecule type" value="Genomic_DNA"/>
</dbReference>
<evidence type="ECO:0000256" key="1">
    <source>
        <dbReference type="ARBA" id="ARBA00004141"/>
    </source>
</evidence>
<organism evidence="11 12">
    <name type="scientific">Fusarium circinatum</name>
    <name type="common">Pitch canker fungus</name>
    <name type="synonym">Gibberella circinata</name>
    <dbReference type="NCBI Taxonomy" id="48490"/>
    <lineage>
        <taxon>Eukaryota</taxon>
        <taxon>Fungi</taxon>
        <taxon>Dikarya</taxon>
        <taxon>Ascomycota</taxon>
        <taxon>Pezizomycotina</taxon>
        <taxon>Sordariomycetes</taxon>
        <taxon>Hypocreomycetidae</taxon>
        <taxon>Hypocreales</taxon>
        <taxon>Nectriaceae</taxon>
        <taxon>Fusarium</taxon>
        <taxon>Fusarium fujikuroi species complex</taxon>
    </lineage>
</organism>
<feature type="transmembrane region" description="Helical" evidence="9">
    <location>
        <begin position="216"/>
        <end position="238"/>
    </location>
</feature>
<dbReference type="NCBIfam" id="TIGR00879">
    <property type="entry name" value="SP"/>
    <property type="match status" value="1"/>
</dbReference>
<comment type="similarity">
    <text evidence="2 8">Belongs to the major facilitator superfamily. Sugar transporter (TC 2.A.1.1) family.</text>
</comment>
<evidence type="ECO:0000259" key="10">
    <source>
        <dbReference type="PROSITE" id="PS50850"/>
    </source>
</evidence>
<gene>
    <name evidence="11" type="ORF">FCIRC_3590</name>
</gene>
<dbReference type="FunFam" id="1.20.1250.20:FF:000078">
    <property type="entry name" value="MFS maltose transporter, putative"/>
    <property type="match status" value="1"/>
</dbReference>
<proteinExistence type="inferred from homology"/>
<keyword evidence="12" id="KW-1185">Reference proteome</keyword>
<keyword evidence="7" id="KW-0462">Maltose metabolism</keyword>
<feature type="transmembrane region" description="Helical" evidence="9">
    <location>
        <begin position="535"/>
        <end position="552"/>
    </location>
</feature>
<feature type="transmembrane region" description="Helical" evidence="9">
    <location>
        <begin position="434"/>
        <end position="455"/>
    </location>
</feature>
<feature type="transmembrane region" description="Helical" evidence="9">
    <location>
        <begin position="406"/>
        <end position="427"/>
    </location>
</feature>
<sequence length="602" mass="67187">MPNSQRYLHGYSNREAARARSTYPYKTMFDPLTKQVLHHIIRHLILPKVHFQAQESTPNMTSKVESAIMTASPSKTASNEVDCIDTNRQAQAAEDSERDMTVGKGLRVYYKAVLWSAFLSLAAVMEGYDALLLSSLFGQPAFIKGFGELQSDGTHAISAAWQSAIPNAVKVGQFFGLFIAGWATDRFGFRMTVISTSIIAAALIFIQFFASTIKVLLVAQLLFGFPLGAFLTMTSVYAAEICPMVLRPYLTSWVNLCWTIGKLISAGVLRAFVTDPSHWAYRIPFATQWFWPPILLFGSLFAPESPWWFVRHGRLEGARRSLRRLRTDKDNTESIESTLANMILVNQRERELEQGTSYIDCFRGYNLRRTEIACVTWMIQPLCGFAIVGFSTYFFQQAGFDAKNSFSLSLGQQGIALVGGIIAWTLLTHFGRRTLLLWGLGGSTIFQLSIGFLGIPVPRGGVAWATGSMMMLYMLVYALTIGPTCYVVVAEMGSTRLRSKTTVLARNSYQVATVVNNILTSYMINSKAWNWRGKAGLFWGAVNILLWAYCFFRLPETKSRTFAEIDALFEAGISARKFRTFEVQPFAAAQDTTATVGHSQHS</sequence>
<dbReference type="SUPFAM" id="SSF103473">
    <property type="entry name" value="MFS general substrate transporter"/>
    <property type="match status" value="1"/>
</dbReference>
<feature type="transmembrane region" description="Helical" evidence="9">
    <location>
        <begin position="164"/>
        <end position="184"/>
    </location>
</feature>
<protein>
    <submittedName>
        <fullName evidence="11">Sugar transporter</fullName>
    </submittedName>
</protein>
<feature type="transmembrane region" description="Helical" evidence="9">
    <location>
        <begin position="509"/>
        <end position="529"/>
    </location>
</feature>
<keyword evidence="5 9" id="KW-1133">Transmembrane helix</keyword>
<evidence type="ECO:0000256" key="5">
    <source>
        <dbReference type="ARBA" id="ARBA00022989"/>
    </source>
</evidence>
<dbReference type="InterPro" id="IPR036259">
    <property type="entry name" value="MFS_trans_sf"/>
</dbReference>
<dbReference type="GO" id="GO:0016020">
    <property type="term" value="C:membrane"/>
    <property type="evidence" value="ECO:0007669"/>
    <property type="project" value="UniProtKB-SubCell"/>
</dbReference>